<evidence type="ECO:0000256" key="1">
    <source>
        <dbReference type="SAM" id="MobiDB-lite"/>
    </source>
</evidence>
<dbReference type="PANTHER" id="PTHR12526:SF630">
    <property type="entry name" value="GLYCOSYLTRANSFERASE"/>
    <property type="match status" value="1"/>
</dbReference>
<feature type="region of interest" description="Disordered" evidence="1">
    <location>
        <begin position="1"/>
        <end position="23"/>
    </location>
</feature>
<proteinExistence type="predicted"/>
<evidence type="ECO:0000313" key="3">
    <source>
        <dbReference type="Proteomes" id="UP000239772"/>
    </source>
</evidence>
<dbReference type="GO" id="GO:0016740">
    <property type="term" value="F:transferase activity"/>
    <property type="evidence" value="ECO:0007669"/>
    <property type="project" value="UniProtKB-KW"/>
</dbReference>
<dbReference type="Proteomes" id="UP000239772">
    <property type="component" value="Unassembled WGS sequence"/>
</dbReference>
<accession>A0A2T1HPQ0</accession>
<feature type="compositionally biased region" description="Low complexity" evidence="1">
    <location>
        <begin position="8"/>
        <end position="20"/>
    </location>
</feature>
<name>A0A2T1HPQ0_9HYPH</name>
<keyword evidence="2" id="KW-0808">Transferase</keyword>
<dbReference type="SUPFAM" id="SSF53756">
    <property type="entry name" value="UDP-Glycosyltransferase/glycogen phosphorylase"/>
    <property type="match status" value="1"/>
</dbReference>
<dbReference type="CDD" id="cd04950">
    <property type="entry name" value="GT4_TuaH-like"/>
    <property type="match status" value="1"/>
</dbReference>
<gene>
    <name evidence="2" type="ORF">SLNSH_18390</name>
</gene>
<protein>
    <submittedName>
        <fullName evidence="2">Glycosyl transferase</fullName>
    </submittedName>
</protein>
<dbReference type="OrthoDB" id="9769600at2"/>
<dbReference type="Gene3D" id="3.40.50.2000">
    <property type="entry name" value="Glycogen Phosphorylase B"/>
    <property type="match status" value="1"/>
</dbReference>
<sequence length="410" mass="45620">MALHPRHSSQLSSSSPFFSRTRPDNSQTLLCVSHLRWNFVRQRPQHLLSRAAQGYEVYFVEEPMFRLDAIPALELQETADGVTVAIPILPSGVNALQATRLQRRLVTDLVERIAPEKLLLWYYTPMALPFTRHLSADVVVYDNMDELSAFLGAPPRTLALERELLRRADVVFTGGHSLYEAKKGRHANIHPFPSSIDKAHFGKARAYGGQEPADQAGIPGPRLGFFGVIDERMDLELVARAADLRPDWRFVMIGPVVKIDPDILPQRPNLHWLGGKDYDELPSYLAGWDVGVMPFALNEATRFISPTKTPEFLAAGVPVVSTAIRDVVRGYGQDGLVVIADTPEDLVLKAERLMTAPRADWLAAVDRKLAADSWDRTWSEMNAHIRAAARAASRPRAARSEEVAADAARL</sequence>
<dbReference type="PANTHER" id="PTHR12526">
    <property type="entry name" value="GLYCOSYLTRANSFERASE"/>
    <property type="match status" value="1"/>
</dbReference>
<reference evidence="3" key="1">
    <citation type="submission" date="2018-03" db="EMBL/GenBank/DDBJ databases">
        <authorList>
            <person name="Sun L."/>
            <person name="Liu H."/>
            <person name="Chen W."/>
            <person name="Huang K."/>
            <person name="Liu W."/>
            <person name="Gao X."/>
        </authorList>
    </citation>
    <scope>NUCLEOTIDE SEQUENCE [LARGE SCALE GENOMIC DNA]</scope>
    <source>
        <strain evidence="3">SH9</strain>
    </source>
</reference>
<keyword evidence="3" id="KW-1185">Reference proteome</keyword>
<evidence type="ECO:0000313" key="2">
    <source>
        <dbReference type="EMBL" id="PSC03607.1"/>
    </source>
</evidence>
<organism evidence="2 3">
    <name type="scientific">Alsobacter soli</name>
    <dbReference type="NCBI Taxonomy" id="2109933"/>
    <lineage>
        <taxon>Bacteria</taxon>
        <taxon>Pseudomonadati</taxon>
        <taxon>Pseudomonadota</taxon>
        <taxon>Alphaproteobacteria</taxon>
        <taxon>Hyphomicrobiales</taxon>
        <taxon>Alsobacteraceae</taxon>
        <taxon>Alsobacter</taxon>
    </lineage>
</organism>
<dbReference type="Pfam" id="PF13692">
    <property type="entry name" value="Glyco_trans_1_4"/>
    <property type="match status" value="1"/>
</dbReference>
<dbReference type="EMBL" id="PVZS01000023">
    <property type="protein sequence ID" value="PSC03607.1"/>
    <property type="molecule type" value="Genomic_DNA"/>
</dbReference>
<comment type="caution">
    <text evidence="2">The sequence shown here is derived from an EMBL/GenBank/DDBJ whole genome shotgun (WGS) entry which is preliminary data.</text>
</comment>
<dbReference type="AlphaFoldDB" id="A0A2T1HPQ0"/>